<feature type="non-terminal residue" evidence="1">
    <location>
        <position position="1"/>
    </location>
</feature>
<organism evidence="1 2">
    <name type="scientific">Pristionchus entomophagus</name>
    <dbReference type="NCBI Taxonomy" id="358040"/>
    <lineage>
        <taxon>Eukaryota</taxon>
        <taxon>Metazoa</taxon>
        <taxon>Ecdysozoa</taxon>
        <taxon>Nematoda</taxon>
        <taxon>Chromadorea</taxon>
        <taxon>Rhabditida</taxon>
        <taxon>Rhabditina</taxon>
        <taxon>Diplogasteromorpha</taxon>
        <taxon>Diplogasteroidea</taxon>
        <taxon>Neodiplogasteridae</taxon>
        <taxon>Pristionchus</taxon>
    </lineage>
</organism>
<protein>
    <submittedName>
        <fullName evidence="1">Uncharacterized protein</fullName>
    </submittedName>
</protein>
<dbReference type="AlphaFoldDB" id="A0AAV5SYF5"/>
<evidence type="ECO:0000313" key="2">
    <source>
        <dbReference type="Proteomes" id="UP001432027"/>
    </source>
</evidence>
<dbReference type="Proteomes" id="UP001432027">
    <property type="component" value="Unassembled WGS sequence"/>
</dbReference>
<keyword evidence="2" id="KW-1185">Reference proteome</keyword>
<proteinExistence type="predicted"/>
<accession>A0AAV5SYF5</accession>
<reference evidence="1" key="1">
    <citation type="submission" date="2023-10" db="EMBL/GenBank/DDBJ databases">
        <title>Genome assembly of Pristionchus species.</title>
        <authorList>
            <person name="Yoshida K."/>
            <person name="Sommer R.J."/>
        </authorList>
    </citation>
    <scope>NUCLEOTIDE SEQUENCE</scope>
    <source>
        <strain evidence="1">RS0144</strain>
    </source>
</reference>
<sequence length="95" mass="10734">IQSNDDWENFDMERRVIKAPKNRRIRVTIGPQTSMTMQKDGGGWPRCPSQTCDSFAVETADGDLAFTGKKFCCNNDAQKSFVSKNTIWSINHNCS</sequence>
<evidence type="ECO:0000313" key="1">
    <source>
        <dbReference type="EMBL" id="GMS88361.1"/>
    </source>
</evidence>
<gene>
    <name evidence="1" type="ORF">PENTCL1PPCAC_10536</name>
</gene>
<dbReference type="EMBL" id="BTSX01000003">
    <property type="protein sequence ID" value="GMS88361.1"/>
    <property type="molecule type" value="Genomic_DNA"/>
</dbReference>
<name>A0AAV5SYF5_9BILA</name>
<comment type="caution">
    <text evidence="1">The sequence shown here is derived from an EMBL/GenBank/DDBJ whole genome shotgun (WGS) entry which is preliminary data.</text>
</comment>